<dbReference type="GeneID" id="106753117"/>
<proteinExistence type="predicted"/>
<reference evidence="7" key="2">
    <citation type="submission" date="2025-08" db="UniProtKB">
        <authorList>
            <consortium name="RefSeq"/>
        </authorList>
    </citation>
    <scope>IDENTIFICATION</scope>
    <source>
        <tissue evidence="7">Leaf</tissue>
    </source>
</reference>
<keyword evidence="5" id="KW-0067">ATP-binding</keyword>
<dbReference type="GO" id="GO:0005524">
    <property type="term" value="F:ATP binding"/>
    <property type="evidence" value="ECO:0007669"/>
    <property type="project" value="UniProtKB-KW"/>
</dbReference>
<evidence type="ECO:0000256" key="1">
    <source>
        <dbReference type="ARBA" id="ARBA00022527"/>
    </source>
</evidence>
<dbReference type="InterPro" id="IPR011009">
    <property type="entry name" value="Kinase-like_dom_sf"/>
</dbReference>
<reference evidence="6" key="1">
    <citation type="journal article" date="2014" name="Nat. Commun.">
        <title>Genome sequence of mungbean and insights into evolution within Vigna species.</title>
        <authorList>
            <person name="Kang Y.J."/>
            <person name="Kim S.K."/>
            <person name="Kim M.Y."/>
            <person name="Lestari P."/>
            <person name="Kim K.H."/>
            <person name="Ha B.K."/>
            <person name="Jun T.H."/>
            <person name="Hwang W.J."/>
            <person name="Lee T."/>
            <person name="Lee J."/>
            <person name="Shim S."/>
            <person name="Yoon M.Y."/>
            <person name="Jang Y.E."/>
            <person name="Han K.S."/>
            <person name="Taeprayoon P."/>
            <person name="Yoon N."/>
            <person name="Somta P."/>
            <person name="Tanya P."/>
            <person name="Kim K.S."/>
            <person name="Gwag J.G."/>
            <person name="Moon J.K."/>
            <person name="Lee Y.H."/>
            <person name="Park B.S."/>
            <person name="Bombarely A."/>
            <person name="Doyle J.J."/>
            <person name="Jackson S.A."/>
            <person name="Schafleitner R."/>
            <person name="Srinives P."/>
            <person name="Varshney R.K."/>
            <person name="Lee S.H."/>
        </authorList>
    </citation>
    <scope>NUCLEOTIDE SEQUENCE [LARGE SCALE GENOMIC DNA]</scope>
    <source>
        <strain evidence="6">cv. VC1973A</strain>
    </source>
</reference>
<dbReference type="PANTHER" id="PTHR27002:SF851">
    <property type="entry name" value="G-TYPE LECTIN S-RECEPTOR-LIKE SERINE_THREONINE-PROTEIN KINASE SD1-1"/>
    <property type="match status" value="1"/>
</dbReference>
<keyword evidence="4" id="KW-0418">Kinase</keyword>
<dbReference type="Gene3D" id="1.10.510.10">
    <property type="entry name" value="Transferase(Phosphotransferase) domain 1"/>
    <property type="match status" value="1"/>
</dbReference>
<name>A0A1S3T9E3_VIGRR</name>
<dbReference type="Proteomes" id="UP000087766">
    <property type="component" value="Chromosome 2"/>
</dbReference>
<evidence type="ECO:0000256" key="2">
    <source>
        <dbReference type="ARBA" id="ARBA00022679"/>
    </source>
</evidence>
<dbReference type="SUPFAM" id="SSF56112">
    <property type="entry name" value="Protein kinase-like (PK-like)"/>
    <property type="match status" value="1"/>
</dbReference>
<dbReference type="STRING" id="3916.A0A1S3T9E3"/>
<protein>
    <submittedName>
        <fullName evidence="7">Cysteine-rich receptor-like protein kinase 12</fullName>
    </submittedName>
</protein>
<dbReference type="RefSeq" id="XP_014490400.1">
    <property type="nucleotide sequence ID" value="XM_014634914.1"/>
</dbReference>
<dbReference type="GO" id="GO:0004674">
    <property type="term" value="F:protein serine/threonine kinase activity"/>
    <property type="evidence" value="ECO:0007669"/>
    <property type="project" value="UniProtKB-KW"/>
</dbReference>
<dbReference type="KEGG" id="vra:106753117"/>
<dbReference type="OrthoDB" id="1426384at2759"/>
<dbReference type="GO" id="GO:0005886">
    <property type="term" value="C:plasma membrane"/>
    <property type="evidence" value="ECO:0007669"/>
    <property type="project" value="TreeGrafter"/>
</dbReference>
<dbReference type="PANTHER" id="PTHR27002">
    <property type="entry name" value="RECEPTOR-LIKE SERINE/THREONINE-PROTEIN KINASE SD1-8"/>
    <property type="match status" value="1"/>
</dbReference>
<evidence type="ECO:0000256" key="3">
    <source>
        <dbReference type="ARBA" id="ARBA00022741"/>
    </source>
</evidence>
<evidence type="ECO:0000256" key="4">
    <source>
        <dbReference type="ARBA" id="ARBA00022777"/>
    </source>
</evidence>
<keyword evidence="1" id="KW-0723">Serine/threonine-protein kinase</keyword>
<evidence type="ECO:0000313" key="6">
    <source>
        <dbReference type="Proteomes" id="UP000087766"/>
    </source>
</evidence>
<sequence length="128" mass="14449">MAPEYTISRLFSIKYDVYSYKVLLLEIAWRMWKEDSPMILVDASLGDSFNISEALRCIHVGLLCVQLHPDNRPNMASVIFMLSGENILREPKEPGFLVARMKNVGECSTSNAISTCTNELTITLPHAR</sequence>
<keyword evidence="2" id="KW-0808">Transferase</keyword>
<accession>A0A1S3T9E3</accession>
<dbReference type="AlphaFoldDB" id="A0A1S3T9E3"/>
<evidence type="ECO:0000256" key="5">
    <source>
        <dbReference type="ARBA" id="ARBA00022840"/>
    </source>
</evidence>
<organism evidence="6 7">
    <name type="scientific">Vigna radiata var. radiata</name>
    <name type="common">Mung bean</name>
    <name type="synonym">Phaseolus aureus</name>
    <dbReference type="NCBI Taxonomy" id="3916"/>
    <lineage>
        <taxon>Eukaryota</taxon>
        <taxon>Viridiplantae</taxon>
        <taxon>Streptophyta</taxon>
        <taxon>Embryophyta</taxon>
        <taxon>Tracheophyta</taxon>
        <taxon>Spermatophyta</taxon>
        <taxon>Magnoliopsida</taxon>
        <taxon>eudicotyledons</taxon>
        <taxon>Gunneridae</taxon>
        <taxon>Pentapetalae</taxon>
        <taxon>rosids</taxon>
        <taxon>fabids</taxon>
        <taxon>Fabales</taxon>
        <taxon>Fabaceae</taxon>
        <taxon>Papilionoideae</taxon>
        <taxon>50 kb inversion clade</taxon>
        <taxon>NPAAA clade</taxon>
        <taxon>indigoferoid/millettioid clade</taxon>
        <taxon>Phaseoleae</taxon>
        <taxon>Vigna</taxon>
    </lineage>
</organism>
<keyword evidence="3" id="KW-0547">Nucleotide-binding</keyword>
<gene>
    <name evidence="7" type="primary">LOC106753117</name>
</gene>
<evidence type="ECO:0000313" key="7">
    <source>
        <dbReference type="RefSeq" id="XP_014490400.1"/>
    </source>
</evidence>
<keyword evidence="6" id="KW-1185">Reference proteome</keyword>